<evidence type="ECO:0000313" key="8">
    <source>
        <dbReference type="Proteomes" id="UP000178449"/>
    </source>
</evidence>
<dbReference type="InterPro" id="IPR020814">
    <property type="entry name" value="Ribosomal_S6_plastid/chlpt"/>
</dbReference>
<evidence type="ECO:0000256" key="1">
    <source>
        <dbReference type="ARBA" id="ARBA00009512"/>
    </source>
</evidence>
<dbReference type="AlphaFoldDB" id="A0A1F6G9V9"/>
<reference evidence="7 8" key="1">
    <citation type="journal article" date="2016" name="Nat. Commun.">
        <title>Thousands of microbial genomes shed light on interconnected biogeochemical processes in an aquifer system.</title>
        <authorList>
            <person name="Anantharaman K."/>
            <person name="Brown C.T."/>
            <person name="Hug L.A."/>
            <person name="Sharon I."/>
            <person name="Castelle C.J."/>
            <person name="Probst A.J."/>
            <person name="Thomas B.C."/>
            <person name="Singh A."/>
            <person name="Wilkins M.J."/>
            <person name="Karaoz U."/>
            <person name="Brodie E.L."/>
            <person name="Williams K.H."/>
            <person name="Hubbard S.S."/>
            <person name="Banfield J.F."/>
        </authorList>
    </citation>
    <scope>NUCLEOTIDE SEQUENCE [LARGE SCALE GENOMIC DNA]</scope>
</reference>
<dbReference type="InterPro" id="IPR035980">
    <property type="entry name" value="Ribosomal_bS6_sf"/>
</dbReference>
<dbReference type="CDD" id="cd00473">
    <property type="entry name" value="bS6"/>
    <property type="match status" value="1"/>
</dbReference>
<evidence type="ECO:0000256" key="2">
    <source>
        <dbReference type="ARBA" id="ARBA00022980"/>
    </source>
</evidence>
<dbReference type="PANTHER" id="PTHR21011:SF1">
    <property type="entry name" value="SMALL RIBOSOMAL SUBUNIT PROTEIN BS6M"/>
    <property type="match status" value="1"/>
</dbReference>
<dbReference type="EMBL" id="MFNE01000032">
    <property type="protein sequence ID" value="OGG94878.1"/>
    <property type="molecule type" value="Genomic_DNA"/>
</dbReference>
<dbReference type="GO" id="GO:0005840">
    <property type="term" value="C:ribosome"/>
    <property type="evidence" value="ECO:0007669"/>
    <property type="project" value="UniProtKB-KW"/>
</dbReference>
<dbReference type="HAMAP" id="MF_00360">
    <property type="entry name" value="Ribosomal_bS6"/>
    <property type="match status" value="1"/>
</dbReference>
<dbReference type="GO" id="GO:0070181">
    <property type="term" value="F:small ribosomal subunit rRNA binding"/>
    <property type="evidence" value="ECO:0007669"/>
    <property type="project" value="TreeGrafter"/>
</dbReference>
<sequence length="125" mass="14201">MVTREYELMVVADGRMTAEENEVVLKRHREVIKKNGGKILSEVDWGRRKLSYSINKRSHGIYSILYLEANGAVLTETQKQLGYDEQILKFFVVQVDSAKKAKADFEALKAEPTKHSKLMTDIVGA</sequence>
<dbReference type="GO" id="GO:0003735">
    <property type="term" value="F:structural constituent of ribosome"/>
    <property type="evidence" value="ECO:0007669"/>
    <property type="project" value="InterPro"/>
</dbReference>
<dbReference type="PANTHER" id="PTHR21011">
    <property type="entry name" value="MITOCHONDRIAL 28S RIBOSOMAL PROTEIN S6"/>
    <property type="match status" value="1"/>
</dbReference>
<evidence type="ECO:0000256" key="4">
    <source>
        <dbReference type="ARBA" id="ARBA00035104"/>
    </source>
</evidence>
<comment type="similarity">
    <text evidence="1 6">Belongs to the bacterial ribosomal protein bS6 family.</text>
</comment>
<evidence type="ECO:0000256" key="5">
    <source>
        <dbReference type="ARBA" id="ARBA00035294"/>
    </source>
</evidence>
<name>A0A1F6G9V9_9PROT</name>
<dbReference type="Proteomes" id="UP000178449">
    <property type="component" value="Unassembled WGS sequence"/>
</dbReference>
<keyword evidence="6" id="KW-0699">rRNA-binding</keyword>
<dbReference type="SUPFAM" id="SSF54995">
    <property type="entry name" value="Ribosomal protein S6"/>
    <property type="match status" value="1"/>
</dbReference>
<evidence type="ECO:0000313" key="7">
    <source>
        <dbReference type="EMBL" id="OGG94878.1"/>
    </source>
</evidence>
<proteinExistence type="inferred from homology"/>
<dbReference type="Gene3D" id="3.30.70.60">
    <property type="match status" value="1"/>
</dbReference>
<protein>
    <recommendedName>
        <fullName evidence="5 6">Small ribosomal subunit protein bS6</fullName>
    </recommendedName>
</protein>
<dbReference type="Pfam" id="PF01250">
    <property type="entry name" value="Ribosomal_S6"/>
    <property type="match status" value="1"/>
</dbReference>
<evidence type="ECO:0000256" key="6">
    <source>
        <dbReference type="HAMAP-Rule" id="MF_00360"/>
    </source>
</evidence>
<accession>A0A1F6G9V9</accession>
<organism evidence="7 8">
    <name type="scientific">Candidatus Lambdaproteobacteria bacterium RIFOXYD2_FULL_50_16</name>
    <dbReference type="NCBI Taxonomy" id="1817772"/>
    <lineage>
        <taxon>Bacteria</taxon>
        <taxon>Pseudomonadati</taxon>
        <taxon>Pseudomonadota</taxon>
        <taxon>Candidatus Lambdaproteobacteria</taxon>
    </lineage>
</organism>
<keyword evidence="3 6" id="KW-0687">Ribonucleoprotein</keyword>
<evidence type="ECO:0000256" key="3">
    <source>
        <dbReference type="ARBA" id="ARBA00023274"/>
    </source>
</evidence>
<keyword evidence="6" id="KW-0694">RNA-binding</keyword>
<dbReference type="InterPro" id="IPR014717">
    <property type="entry name" value="Transl_elong_EF1B/ribsomal_bS6"/>
</dbReference>
<dbReference type="GO" id="GO:0006412">
    <property type="term" value="P:translation"/>
    <property type="evidence" value="ECO:0007669"/>
    <property type="project" value="UniProtKB-UniRule"/>
</dbReference>
<dbReference type="GO" id="GO:0005737">
    <property type="term" value="C:cytoplasm"/>
    <property type="evidence" value="ECO:0007669"/>
    <property type="project" value="UniProtKB-ARBA"/>
</dbReference>
<dbReference type="NCBIfam" id="TIGR00166">
    <property type="entry name" value="S6"/>
    <property type="match status" value="1"/>
</dbReference>
<dbReference type="GO" id="GO:1990904">
    <property type="term" value="C:ribonucleoprotein complex"/>
    <property type="evidence" value="ECO:0007669"/>
    <property type="project" value="UniProtKB-KW"/>
</dbReference>
<dbReference type="STRING" id="1817772.A2527_05080"/>
<keyword evidence="2 6" id="KW-0689">Ribosomal protein</keyword>
<comment type="caution">
    <text evidence="7">The sequence shown here is derived from an EMBL/GenBank/DDBJ whole genome shotgun (WGS) entry which is preliminary data.</text>
</comment>
<gene>
    <name evidence="6" type="primary">rpsF</name>
    <name evidence="7" type="ORF">A2527_05080</name>
</gene>
<comment type="function">
    <text evidence="4 6">Binds together with bS18 to 16S ribosomal RNA.</text>
</comment>
<dbReference type="InterPro" id="IPR000529">
    <property type="entry name" value="Ribosomal_bS6"/>
</dbReference>